<name>A0A0E4CPC6_MYCLN</name>
<sequence>MERAPACSENIRAEVAELIGVGVDAVQQADNLRCRGLGPLPVTAPAGRSRLVSAGAHAAPAHLARADGVAAHASGEHHDIP</sequence>
<gene>
    <name evidence="1" type="ORF">BN1232_03805</name>
</gene>
<dbReference type="EMBL" id="CTEE01000001">
    <property type="protein sequence ID" value="CQD17239.1"/>
    <property type="molecule type" value="Genomic_DNA"/>
</dbReference>
<proteinExistence type="predicted"/>
<evidence type="ECO:0000313" key="2">
    <source>
        <dbReference type="Proteomes" id="UP000199251"/>
    </source>
</evidence>
<dbReference type="AlphaFoldDB" id="A0A0E4CPC6"/>
<dbReference type="Proteomes" id="UP000199251">
    <property type="component" value="Unassembled WGS sequence"/>
</dbReference>
<protein>
    <submittedName>
        <fullName evidence="1">MbtB protein</fullName>
    </submittedName>
</protein>
<dbReference type="STRING" id="141349.BN1232_03805"/>
<dbReference type="OrthoDB" id="2455700at2"/>
<organism evidence="1 2">
    <name type="scientific">Mycobacterium lentiflavum</name>
    <dbReference type="NCBI Taxonomy" id="141349"/>
    <lineage>
        <taxon>Bacteria</taxon>
        <taxon>Bacillati</taxon>
        <taxon>Actinomycetota</taxon>
        <taxon>Actinomycetes</taxon>
        <taxon>Mycobacteriales</taxon>
        <taxon>Mycobacteriaceae</taxon>
        <taxon>Mycobacterium</taxon>
        <taxon>Mycobacterium simiae complex</taxon>
    </lineage>
</organism>
<accession>A0A0E4CPC6</accession>
<reference evidence="1 2" key="1">
    <citation type="submission" date="2015-03" db="EMBL/GenBank/DDBJ databases">
        <authorList>
            <person name="Urmite Genomes"/>
        </authorList>
    </citation>
    <scope>NUCLEOTIDE SEQUENCE [LARGE SCALE GENOMIC DNA]</scope>
    <source>
        <strain evidence="1 2">CSUR P1491</strain>
    </source>
</reference>
<dbReference type="RefSeq" id="WP_139043294.1">
    <property type="nucleotide sequence ID" value="NZ_CTEE01000001.1"/>
</dbReference>
<evidence type="ECO:0000313" key="1">
    <source>
        <dbReference type="EMBL" id="CQD17239.1"/>
    </source>
</evidence>